<gene>
    <name evidence="2" type="ORF">BALG_00882</name>
</gene>
<dbReference type="AlphaFoldDB" id="A0A0E1X163"/>
<proteinExistence type="predicted"/>
<dbReference type="EMBL" id="EQ999546">
    <property type="protein sequence ID" value="EEZ30763.1"/>
    <property type="molecule type" value="Genomic_DNA"/>
</dbReference>
<evidence type="ECO:0000256" key="1">
    <source>
        <dbReference type="SAM" id="Phobius"/>
    </source>
</evidence>
<name>A0A0E1X163_9HYPH</name>
<feature type="transmembrane region" description="Helical" evidence="1">
    <location>
        <begin position="78"/>
        <end position="98"/>
    </location>
</feature>
<dbReference type="HOGENOM" id="CLU_2258374_0_0_5"/>
<evidence type="ECO:0008006" key="3">
    <source>
        <dbReference type="Google" id="ProtNLM"/>
    </source>
</evidence>
<sequence>MKSMSGFRNRITLKQGLGVDDGLTSSCSKKIGENNMTANKSWYLSRTVWAGLVALFLSVAGLFGVATDMIDQGNMTDVLLQLATAIAGVVTVIGRIGATSRIL</sequence>
<reference evidence="2" key="1">
    <citation type="submission" date="2009-01" db="EMBL/GenBank/DDBJ databases">
        <title>The Genome Sequence of Brucella pinnipedialis M292/94/1.</title>
        <authorList>
            <consortium name="The Broad Institute Genome Sequencing Platform"/>
            <person name="Ward D."/>
            <person name="Young S.K."/>
            <person name="Kodira C.D."/>
            <person name="Zeng Q."/>
            <person name="Koehrsen M."/>
            <person name="Alvarado L."/>
            <person name="Berlin A."/>
            <person name="Borenstein D."/>
            <person name="Chen Z."/>
            <person name="Engels R."/>
            <person name="Freedman E."/>
            <person name="Gellesch M."/>
            <person name="Goldberg J."/>
            <person name="Griggs A."/>
            <person name="Gujja S."/>
            <person name="Heiman D."/>
            <person name="Hepburn T."/>
            <person name="Howarth C."/>
            <person name="Jen D."/>
            <person name="Larson L."/>
            <person name="Lewis B."/>
            <person name="Mehta T."/>
            <person name="Park D."/>
            <person name="Pearson M."/>
            <person name="Roberts A."/>
            <person name="Saif S."/>
            <person name="Shea T."/>
            <person name="Shenoy N."/>
            <person name="Sisk P."/>
            <person name="Stolte C."/>
            <person name="Sykes S."/>
            <person name="Walk T."/>
            <person name="White J."/>
            <person name="Yandava C."/>
            <person name="Whatmore A.M."/>
            <person name="Perrett L.L."/>
            <person name="O'Callaghan D."/>
            <person name="Nusbaum C."/>
            <person name="Galagan J."/>
            <person name="Birren B."/>
        </authorList>
    </citation>
    <scope>NUCLEOTIDE SEQUENCE [LARGE SCALE GENOMIC DNA]</scope>
    <source>
        <strain evidence="2">M292/94/1</strain>
    </source>
</reference>
<evidence type="ECO:0000313" key="2">
    <source>
        <dbReference type="EMBL" id="EEZ30763.1"/>
    </source>
</evidence>
<protein>
    <recommendedName>
        <fullName evidence="3">Holin</fullName>
    </recommendedName>
</protein>
<dbReference type="Proteomes" id="UP000004659">
    <property type="component" value="Unassembled WGS sequence"/>
</dbReference>
<keyword evidence="1" id="KW-0472">Membrane</keyword>
<keyword evidence="1" id="KW-1133">Transmembrane helix</keyword>
<accession>A0A0E1X163</accession>
<feature type="transmembrane region" description="Helical" evidence="1">
    <location>
        <begin position="48"/>
        <end position="66"/>
    </location>
</feature>
<organism evidence="2">
    <name type="scientific">Brucella pinnipedialis M292/94/1</name>
    <dbReference type="NCBI Taxonomy" id="520462"/>
    <lineage>
        <taxon>Bacteria</taxon>
        <taxon>Pseudomonadati</taxon>
        <taxon>Pseudomonadota</taxon>
        <taxon>Alphaproteobacteria</taxon>
        <taxon>Hyphomicrobiales</taxon>
        <taxon>Brucellaceae</taxon>
        <taxon>Brucella/Ochrobactrum group</taxon>
        <taxon>Brucella</taxon>
    </lineage>
</organism>
<keyword evidence="1" id="KW-0812">Transmembrane</keyword>